<evidence type="ECO:0000256" key="2">
    <source>
        <dbReference type="SAM" id="SignalP"/>
    </source>
</evidence>
<sequence length="546" mass="61497">MPLFTPTVLIVLCFFVYRCALAQHGETGTSSVPFNINDECSMDVKKWTSTCYKPTNKWTHDFRKNAISAMKNCKDGCIAKEIAQLIKDNIFSFLSQKCYVRCPCLSPSFCDDAAAFVKQDCPWEMNAGASWSCNAEQNTKAHVQTTKAVFSMPGTNVMTTSTEEQKSFYYNGPTTSEGSSTGYSLPTENFPQDYSAKSSLEQESVARTTSSTSRGYSDQLQVGCVVFSSTAVVLFVFRTMFDQVTSTWSCLGRFTLTSTDLWFPLVQVNAVAALAATSYSYKGLYIRRNLPQYQEMLDEFARSVPGDMRNTIEKCHRDLHFTMAEPWLLLGYWQFLAVASDWVTDPLTVAFALLYCAMDLLQFVVTTPSVTLQQGDMDSDKTVAVLSGANIGSRHEVEPGRNPGQIRERRKGQTQTNEGYLPRVVRRELEERWSDAYPKLREKHPYKTKASVIEHERMMRGREEIVQGLYLFNGPPPIIRGSMLERNRVEVKDRPSQSVPIAIVTAIDDYGNTYQQAVLKAPVAVVRDELLPSTSRDGDVDRLERE</sequence>
<reference evidence="5" key="2">
    <citation type="submission" date="2019-09" db="UniProtKB">
        <authorList>
            <consortium name="WormBaseParasite"/>
        </authorList>
    </citation>
    <scope>IDENTIFICATION</scope>
</reference>
<feature type="chain" id="PRO_5044596553" evidence="2">
    <location>
        <begin position="23"/>
        <end position="546"/>
    </location>
</feature>
<evidence type="ECO:0000313" key="3">
    <source>
        <dbReference type="EMBL" id="VDO92266.1"/>
    </source>
</evidence>
<accession>A0A3P7YUI4</accession>
<dbReference type="Proteomes" id="UP000050761">
    <property type="component" value="Unassembled WGS sequence"/>
</dbReference>
<feature type="signal peptide" evidence="2">
    <location>
        <begin position="1"/>
        <end position="22"/>
    </location>
</feature>
<evidence type="ECO:0000313" key="5">
    <source>
        <dbReference type="WBParaSite" id="HPBE_0001246101-mRNA-1"/>
    </source>
</evidence>
<dbReference type="WBParaSite" id="HPBE_0001246101-mRNA-1">
    <property type="protein sequence ID" value="HPBE_0001246101-mRNA-1"/>
    <property type="gene ID" value="HPBE_0001246101"/>
</dbReference>
<reference evidence="3 4" key="1">
    <citation type="submission" date="2018-11" db="EMBL/GenBank/DDBJ databases">
        <authorList>
            <consortium name="Pathogen Informatics"/>
        </authorList>
    </citation>
    <scope>NUCLEOTIDE SEQUENCE [LARGE SCALE GENOMIC DNA]</scope>
</reference>
<proteinExistence type="predicted"/>
<dbReference type="AlphaFoldDB" id="A0A3P7YUI4"/>
<organism evidence="3">
    <name type="scientific">Heligmosomoides polygyrus</name>
    <name type="common">Parasitic roundworm</name>
    <dbReference type="NCBI Taxonomy" id="6339"/>
    <lineage>
        <taxon>Eukaryota</taxon>
        <taxon>Metazoa</taxon>
        <taxon>Ecdysozoa</taxon>
        <taxon>Nematoda</taxon>
        <taxon>Chromadorea</taxon>
        <taxon>Rhabditida</taxon>
        <taxon>Rhabditina</taxon>
        <taxon>Rhabditomorpha</taxon>
        <taxon>Strongyloidea</taxon>
        <taxon>Heligmosomidae</taxon>
        <taxon>Heligmosomoides</taxon>
    </lineage>
</organism>
<gene>
    <name evidence="3" type="ORF">HPBE_LOCUS12462</name>
</gene>
<feature type="region of interest" description="Disordered" evidence="1">
    <location>
        <begin position="392"/>
        <end position="415"/>
    </location>
</feature>
<protein>
    <submittedName>
        <fullName evidence="5">RING-type domain-containing protein</fullName>
    </submittedName>
</protein>
<evidence type="ECO:0000313" key="4">
    <source>
        <dbReference type="Proteomes" id="UP000050761"/>
    </source>
</evidence>
<name>A0A3P7YUI4_HELPZ</name>
<evidence type="ECO:0000256" key="1">
    <source>
        <dbReference type="SAM" id="MobiDB-lite"/>
    </source>
</evidence>
<keyword evidence="2" id="KW-0732">Signal</keyword>
<dbReference type="EMBL" id="UZAH01027509">
    <property type="protein sequence ID" value="VDO92266.1"/>
    <property type="molecule type" value="Genomic_DNA"/>
</dbReference>
<keyword evidence="4" id="KW-1185">Reference proteome</keyword>